<dbReference type="InterPro" id="IPR004167">
    <property type="entry name" value="PSBD"/>
</dbReference>
<dbReference type="EC" id="2.3.1.-" evidence="7"/>
<feature type="domain" description="Lipoyl-binding" evidence="8">
    <location>
        <begin position="111"/>
        <end position="186"/>
    </location>
</feature>
<dbReference type="Pfam" id="PF02817">
    <property type="entry name" value="E3_binding"/>
    <property type="match status" value="1"/>
</dbReference>
<reference evidence="10" key="2">
    <citation type="submission" date="2019-04" db="EMBL/GenBank/DDBJ databases">
        <authorList>
            <person name="Zou H."/>
        </authorList>
    </citation>
    <scope>NUCLEOTIDE SEQUENCE</scope>
    <source>
        <strain evidence="10">2015oxa</strain>
    </source>
</reference>
<keyword evidence="5 7" id="KW-0450">Lipoyl</keyword>
<dbReference type="SUPFAM" id="SSF51230">
    <property type="entry name" value="Single hybrid motif"/>
    <property type="match status" value="2"/>
</dbReference>
<proteinExistence type="inferred from homology"/>
<evidence type="ECO:0000256" key="2">
    <source>
        <dbReference type="ARBA" id="ARBA00007317"/>
    </source>
</evidence>
<evidence type="ECO:0000259" key="9">
    <source>
        <dbReference type="PROSITE" id="PS51826"/>
    </source>
</evidence>
<dbReference type="GO" id="GO:0031405">
    <property type="term" value="F:lipoic acid binding"/>
    <property type="evidence" value="ECO:0007669"/>
    <property type="project" value="TreeGrafter"/>
</dbReference>
<evidence type="ECO:0000313" key="10">
    <source>
        <dbReference type="EMBL" id="MDG5899649.1"/>
    </source>
</evidence>
<name>A0AAW6QUH3_9GAMM</name>
<dbReference type="Pfam" id="PF00198">
    <property type="entry name" value="2-oxoacid_dh"/>
    <property type="match status" value="1"/>
</dbReference>
<reference evidence="10" key="1">
    <citation type="journal article" date="2019" name="Int J Environ Res Public Health">
        <title>Characterization of Chromosome-Mediated BlaOXA-894 in Shewanella xiamenensis Isolated from Pig Wastewater.</title>
        <authorList>
            <person name="Zou H."/>
            <person name="Zhou Z."/>
            <person name="Xia H."/>
            <person name="Zhao Q."/>
            <person name="Li X."/>
        </authorList>
    </citation>
    <scope>NUCLEOTIDE SEQUENCE</scope>
    <source>
        <strain evidence="10">2015oxa</strain>
    </source>
</reference>
<dbReference type="InterPro" id="IPR023213">
    <property type="entry name" value="CAT-like_dom_sf"/>
</dbReference>
<feature type="domain" description="Peripheral subunit-binding (PSBD)" evidence="9">
    <location>
        <begin position="227"/>
        <end position="264"/>
    </location>
</feature>
<dbReference type="FunFam" id="2.40.50.100:FF:000009">
    <property type="entry name" value="Acetyltransferase component of pyruvate dehydrogenase complex"/>
    <property type="match status" value="1"/>
</dbReference>
<keyword evidence="6 7" id="KW-0012">Acyltransferase</keyword>
<dbReference type="SUPFAM" id="SSF47005">
    <property type="entry name" value="Peripheral subunit-binding domain of 2-oxo acid dehydrogenase complex"/>
    <property type="match status" value="1"/>
</dbReference>
<accession>A0AAW6QUH3</accession>
<dbReference type="Gene3D" id="4.10.320.10">
    <property type="entry name" value="E3-binding domain"/>
    <property type="match status" value="1"/>
</dbReference>
<comment type="cofactor">
    <cofactor evidence="1 7">
        <name>(R)-lipoate</name>
        <dbReference type="ChEBI" id="CHEBI:83088"/>
    </cofactor>
</comment>
<dbReference type="GO" id="GO:0016407">
    <property type="term" value="F:acetyltransferase activity"/>
    <property type="evidence" value="ECO:0007669"/>
    <property type="project" value="TreeGrafter"/>
</dbReference>
<dbReference type="PANTHER" id="PTHR43178:SF5">
    <property type="entry name" value="LIPOAMIDE ACYLTRANSFERASE COMPONENT OF BRANCHED-CHAIN ALPHA-KETO ACID DEHYDROGENASE COMPLEX, MITOCHONDRIAL"/>
    <property type="match status" value="1"/>
</dbReference>
<dbReference type="Proteomes" id="UP001152518">
    <property type="component" value="Unassembled WGS sequence"/>
</dbReference>
<keyword evidence="4 7" id="KW-0808">Transferase</keyword>
<dbReference type="Gene3D" id="3.30.559.10">
    <property type="entry name" value="Chloramphenicol acetyltransferase-like domain"/>
    <property type="match status" value="1"/>
</dbReference>
<feature type="domain" description="Lipoyl-binding" evidence="8">
    <location>
        <begin position="2"/>
        <end position="77"/>
    </location>
</feature>
<dbReference type="InterPro" id="IPR050743">
    <property type="entry name" value="2-oxoacid_DH_E2_comp"/>
</dbReference>
<evidence type="ECO:0000256" key="3">
    <source>
        <dbReference type="ARBA" id="ARBA00011484"/>
    </source>
</evidence>
<protein>
    <recommendedName>
        <fullName evidence="7">Dihydrolipoamide acetyltransferase component of pyruvate dehydrogenase complex</fullName>
        <ecNumber evidence="7">2.3.1.-</ecNumber>
    </recommendedName>
</protein>
<evidence type="ECO:0000259" key="8">
    <source>
        <dbReference type="PROSITE" id="PS50968"/>
    </source>
</evidence>
<dbReference type="InterPro" id="IPR001078">
    <property type="entry name" value="2-oxoacid_DH_actylTfrase"/>
</dbReference>
<dbReference type="AlphaFoldDB" id="A0AAW6QUH3"/>
<evidence type="ECO:0000256" key="6">
    <source>
        <dbReference type="ARBA" id="ARBA00023315"/>
    </source>
</evidence>
<evidence type="ECO:0000256" key="4">
    <source>
        <dbReference type="ARBA" id="ARBA00022679"/>
    </source>
</evidence>
<dbReference type="InterPro" id="IPR011053">
    <property type="entry name" value="Single_hybrid_motif"/>
</dbReference>
<comment type="caution">
    <text evidence="10">The sequence shown here is derived from an EMBL/GenBank/DDBJ whole genome shotgun (WGS) entry which is preliminary data.</text>
</comment>
<dbReference type="FunFam" id="3.30.559.10:FF:000027">
    <property type="entry name" value="Dihydrolipoamide acetyltransferase component of pyruvate dehydrogenase complex"/>
    <property type="match status" value="1"/>
</dbReference>
<dbReference type="InterPro" id="IPR036625">
    <property type="entry name" value="E3-bd_dom_sf"/>
</dbReference>
<dbReference type="RefSeq" id="WP_172589593.1">
    <property type="nucleotide sequence ID" value="NZ_BLRG01000041.1"/>
</dbReference>
<dbReference type="CDD" id="cd06849">
    <property type="entry name" value="lipoyl_domain"/>
    <property type="match status" value="2"/>
</dbReference>
<dbReference type="Gene3D" id="2.40.50.100">
    <property type="match status" value="2"/>
</dbReference>
<comment type="similarity">
    <text evidence="2 7">Belongs to the 2-oxoacid dehydrogenase family.</text>
</comment>
<dbReference type="PANTHER" id="PTHR43178">
    <property type="entry name" value="DIHYDROLIPOAMIDE ACETYLTRANSFERASE COMPONENT OF PYRUVATE DEHYDROGENASE COMPLEX"/>
    <property type="match status" value="1"/>
</dbReference>
<organism evidence="10">
    <name type="scientific">Shewanella xiamenensis</name>
    <dbReference type="NCBI Taxonomy" id="332186"/>
    <lineage>
        <taxon>Bacteria</taxon>
        <taxon>Pseudomonadati</taxon>
        <taxon>Pseudomonadota</taxon>
        <taxon>Gammaproteobacteria</taxon>
        <taxon>Alteromonadales</taxon>
        <taxon>Shewanellaceae</taxon>
        <taxon>Shewanella</taxon>
    </lineage>
</organism>
<comment type="subunit">
    <text evidence="3">Forms a 24-polypeptide structural core with octahedral symmetry.</text>
</comment>
<dbReference type="EMBL" id="SUNE01000003">
    <property type="protein sequence ID" value="MDG5899649.1"/>
    <property type="molecule type" value="Genomic_DNA"/>
</dbReference>
<dbReference type="GO" id="GO:0005737">
    <property type="term" value="C:cytoplasm"/>
    <property type="evidence" value="ECO:0007669"/>
    <property type="project" value="TreeGrafter"/>
</dbReference>
<dbReference type="PROSITE" id="PS50968">
    <property type="entry name" value="BIOTINYL_LIPOYL"/>
    <property type="match status" value="2"/>
</dbReference>
<dbReference type="InterPro" id="IPR000089">
    <property type="entry name" value="Biotin_lipoyl"/>
</dbReference>
<dbReference type="SUPFAM" id="SSF52777">
    <property type="entry name" value="CoA-dependent acyltransferases"/>
    <property type="match status" value="1"/>
</dbReference>
<evidence type="ECO:0000256" key="7">
    <source>
        <dbReference type="RuleBase" id="RU003423"/>
    </source>
</evidence>
<gene>
    <name evidence="10" type="ORF">E2650_07010</name>
</gene>
<evidence type="ECO:0000256" key="1">
    <source>
        <dbReference type="ARBA" id="ARBA00001938"/>
    </source>
</evidence>
<dbReference type="PROSITE" id="PS51826">
    <property type="entry name" value="PSBD"/>
    <property type="match status" value="1"/>
</dbReference>
<dbReference type="Pfam" id="PF00364">
    <property type="entry name" value="Biotin_lipoyl"/>
    <property type="match status" value="2"/>
</dbReference>
<evidence type="ECO:0000256" key="5">
    <source>
        <dbReference type="ARBA" id="ARBA00022823"/>
    </source>
</evidence>
<sequence>MIKDFILPDIGEGVVECELVEWLVQEGDTIVEDQPIADVMTDKALVQIPAPFAGVVTKLYYAKGDIAKVHAPLYAVQVESDEAAPVAASQPEAHTATQTSVSQACVAGTSVEEFLLPDIGEGIVECELVEWLVQEGDTVVEDQPIADVMTDKALVQIPAIKAGKIVKLHYRKGQLAKVHAPLFAIEVEGSVSAPISHAQEASAAVNTAAPAACAAVSSEPARQGKALASPAVRRMARALDIDLSRVPGSGKHGRVYKEDITRFQAQGGAVSAVAPVAVAPTQSGVTLSTVSNVVANSARGDIVEPIRGVKAVMAKMMVESVSTIPHFTYCEEFDLTDLVALRESMKAKYSSDEVKLTMMPFFMKAMSLALTQFPVLNSQVNADCTEITYKARHNIGMAVDSKVGLLVPNVKDVQDKSILEVAAEITRLTTAARNGRVAPADLKEGTISISNIGALGGTVATPIINKPEVAIVALGKLQTLPRFNAKGEVEARQIMQVSWSGDHRVIDGGTIARFCNLWKQYLEQPQDMLLAMR</sequence>